<evidence type="ECO:0000313" key="2">
    <source>
        <dbReference type="Proteomes" id="UP000199382"/>
    </source>
</evidence>
<reference evidence="1 2" key="1">
    <citation type="submission" date="2016-10" db="EMBL/GenBank/DDBJ databases">
        <authorList>
            <person name="de Groot N.N."/>
        </authorList>
    </citation>
    <scope>NUCLEOTIDE SEQUENCE [LARGE SCALE GENOMIC DNA]</scope>
    <source>
        <strain evidence="1 2">DSM 25294</strain>
    </source>
</reference>
<dbReference type="Proteomes" id="UP000199382">
    <property type="component" value="Unassembled WGS sequence"/>
</dbReference>
<dbReference type="EMBL" id="FNEK01000011">
    <property type="protein sequence ID" value="SDJ07068.1"/>
    <property type="molecule type" value="Genomic_DNA"/>
</dbReference>
<protein>
    <recommendedName>
        <fullName evidence="3">DUF3775 domain-containing protein</fullName>
    </recommendedName>
</protein>
<gene>
    <name evidence="1" type="ORF">SAMN04488026_101173</name>
</gene>
<dbReference type="RefSeq" id="WP_244520642.1">
    <property type="nucleotide sequence ID" value="NZ_FNEK01000011.1"/>
</dbReference>
<evidence type="ECO:0008006" key="3">
    <source>
        <dbReference type="Google" id="ProtNLM"/>
    </source>
</evidence>
<dbReference type="InterPro" id="IPR022254">
    <property type="entry name" value="DUF3775"/>
</dbReference>
<organism evidence="1 2">
    <name type="scientific">Aliiruegeria lutimaris</name>
    <dbReference type="NCBI Taxonomy" id="571298"/>
    <lineage>
        <taxon>Bacteria</taxon>
        <taxon>Pseudomonadati</taxon>
        <taxon>Pseudomonadota</taxon>
        <taxon>Alphaproteobacteria</taxon>
        <taxon>Rhodobacterales</taxon>
        <taxon>Roseobacteraceae</taxon>
        <taxon>Aliiruegeria</taxon>
    </lineage>
</organism>
<evidence type="ECO:0000313" key="1">
    <source>
        <dbReference type="EMBL" id="SDJ07068.1"/>
    </source>
</evidence>
<dbReference type="STRING" id="571298.SAMN04488026_101173"/>
<name>A0A1G8QQW2_9RHOB</name>
<dbReference type="Pfam" id="PF12616">
    <property type="entry name" value="DUF3775"/>
    <property type="match status" value="1"/>
</dbReference>
<keyword evidence="2" id="KW-1185">Reference proteome</keyword>
<dbReference type="AlphaFoldDB" id="A0A1G8QQW2"/>
<accession>A0A1G8QQW2</accession>
<proteinExistence type="predicted"/>
<sequence length="147" mass="16193">MKDDANTVIMSSEEEIERTVPLDTVCFIIARAWELQGKTASTASDDDSDDDDDPEVLILEDRGNDAVEEELTSVICDLSEEAQADLVALMWLGRDGGDWAEHRVLAEQEAGAPTAEYLLGTPLLADYLMEGLNALDLDCTDWLLENE</sequence>